<reference evidence="13 14" key="1">
    <citation type="journal article" date="2009" name="Stand. Genomic Sci.">
        <title>Complete genome sequence of Desulfomicrobium baculatum type strain (X).</title>
        <authorList>
            <person name="Copeland A."/>
            <person name="Spring S."/>
            <person name="Goker M."/>
            <person name="Schneider S."/>
            <person name="Lapidus A."/>
            <person name="Del Rio T.G."/>
            <person name="Tice H."/>
            <person name="Cheng J.F."/>
            <person name="Chen F."/>
            <person name="Nolan M."/>
            <person name="Bruce D."/>
            <person name="Goodwin L."/>
            <person name="Pitluck S."/>
            <person name="Ivanova N."/>
            <person name="Mavrommatis K."/>
            <person name="Ovchinnikova G."/>
            <person name="Pati A."/>
            <person name="Chen A."/>
            <person name="Palaniappan K."/>
            <person name="Land M."/>
            <person name="Hauser L."/>
            <person name="Chang Y.J."/>
            <person name="Jeffries C.C."/>
            <person name="Meincke L."/>
            <person name="Sims D."/>
            <person name="Brettin T."/>
            <person name="Detter J.C."/>
            <person name="Han C."/>
            <person name="Chain P."/>
            <person name="Bristow J."/>
            <person name="Eisen J.A."/>
            <person name="Markowitz V."/>
            <person name="Hugenholtz P."/>
            <person name="Kyrpides N.C."/>
            <person name="Klenk H.P."/>
            <person name="Lucas S."/>
        </authorList>
    </citation>
    <scope>NUCLEOTIDE SEQUENCE [LARGE SCALE GENOMIC DNA]</scope>
    <source>
        <strain evidence="14">DSM 4028 / VKM B-1378 / X</strain>
    </source>
</reference>
<dbReference type="GO" id="GO:0015627">
    <property type="term" value="C:type II protein secretion system complex"/>
    <property type="evidence" value="ECO:0007669"/>
    <property type="project" value="InterPro"/>
</dbReference>
<evidence type="ECO:0000256" key="8">
    <source>
        <dbReference type="ARBA" id="ARBA00023136"/>
    </source>
</evidence>
<evidence type="ECO:0000256" key="3">
    <source>
        <dbReference type="ARBA" id="ARBA00022475"/>
    </source>
</evidence>
<dbReference type="InterPro" id="IPR022346">
    <property type="entry name" value="T2SS_GspH"/>
</dbReference>
<evidence type="ECO:0000256" key="10">
    <source>
        <dbReference type="ARBA" id="ARBA00030775"/>
    </source>
</evidence>
<evidence type="ECO:0000313" key="13">
    <source>
        <dbReference type="EMBL" id="ACU91502.1"/>
    </source>
</evidence>
<dbReference type="KEGG" id="dba:Dbac_3430"/>
<keyword evidence="4" id="KW-0488">Methylation</keyword>
<feature type="transmembrane region" description="Helical" evidence="11">
    <location>
        <begin position="16"/>
        <end position="35"/>
    </location>
</feature>
<dbReference type="SUPFAM" id="SSF54523">
    <property type="entry name" value="Pili subunits"/>
    <property type="match status" value="1"/>
</dbReference>
<dbReference type="NCBIfam" id="TIGR02532">
    <property type="entry name" value="IV_pilin_GFxxxE"/>
    <property type="match status" value="1"/>
</dbReference>
<evidence type="ECO:0000256" key="4">
    <source>
        <dbReference type="ARBA" id="ARBA00022481"/>
    </source>
</evidence>
<dbReference type="Gene3D" id="3.30.700.10">
    <property type="entry name" value="Glycoprotein, Type 4 Pilin"/>
    <property type="match status" value="1"/>
</dbReference>
<name>C7LQJ6_DESBD</name>
<keyword evidence="14" id="KW-1185">Reference proteome</keyword>
<protein>
    <recommendedName>
        <fullName evidence="2">Type II secretion system protein H</fullName>
    </recommendedName>
    <alternativeName>
        <fullName evidence="10">General secretion pathway protein H</fullName>
    </alternativeName>
</protein>
<evidence type="ECO:0000256" key="6">
    <source>
        <dbReference type="ARBA" id="ARBA00022692"/>
    </source>
</evidence>
<dbReference type="InterPro" id="IPR045584">
    <property type="entry name" value="Pilin-like"/>
</dbReference>
<evidence type="ECO:0000256" key="7">
    <source>
        <dbReference type="ARBA" id="ARBA00022989"/>
    </source>
</evidence>
<keyword evidence="3" id="KW-1003">Cell membrane</keyword>
<dbReference type="EMBL" id="CP001629">
    <property type="protein sequence ID" value="ACU91502.1"/>
    <property type="molecule type" value="Genomic_DNA"/>
</dbReference>
<dbReference type="OrthoDB" id="9795612at2"/>
<evidence type="ECO:0000256" key="5">
    <source>
        <dbReference type="ARBA" id="ARBA00022519"/>
    </source>
</evidence>
<evidence type="ECO:0000256" key="1">
    <source>
        <dbReference type="ARBA" id="ARBA00004377"/>
    </source>
</evidence>
<proteinExistence type="inferred from homology"/>
<evidence type="ECO:0000256" key="9">
    <source>
        <dbReference type="ARBA" id="ARBA00025772"/>
    </source>
</evidence>
<sequence length="157" mass="16972">MHTDCQNQRGVTLVELLVVVAILSILGVVTGLFLLKYLPEHHLRSATSSLSQDLRQAQMGALKRLRPWAVDFDTGTHAYQIIDSGPDANLDSGDDIVAKTVNLISYSGTIRFEAGTGARARFNEDGMGTGTVQIVMSNSRGTVTTTEILRTGAIRVQ</sequence>
<evidence type="ECO:0000256" key="11">
    <source>
        <dbReference type="SAM" id="Phobius"/>
    </source>
</evidence>
<organism evidence="13 14">
    <name type="scientific">Desulfomicrobium baculatum (strain DSM 4028 / VKM B-1378 / X)</name>
    <name type="common">Desulfovibrio baculatus</name>
    <dbReference type="NCBI Taxonomy" id="525897"/>
    <lineage>
        <taxon>Bacteria</taxon>
        <taxon>Pseudomonadati</taxon>
        <taxon>Thermodesulfobacteriota</taxon>
        <taxon>Desulfovibrionia</taxon>
        <taxon>Desulfovibrionales</taxon>
        <taxon>Desulfomicrobiaceae</taxon>
        <taxon>Desulfomicrobium</taxon>
    </lineage>
</organism>
<dbReference type="GO" id="GO:0015628">
    <property type="term" value="P:protein secretion by the type II secretion system"/>
    <property type="evidence" value="ECO:0007669"/>
    <property type="project" value="InterPro"/>
</dbReference>
<evidence type="ECO:0000313" key="14">
    <source>
        <dbReference type="Proteomes" id="UP000002216"/>
    </source>
</evidence>
<dbReference type="HOGENOM" id="CLU_1675057_0_0_7"/>
<dbReference type="PROSITE" id="PS00409">
    <property type="entry name" value="PROKAR_NTER_METHYL"/>
    <property type="match status" value="1"/>
</dbReference>
<keyword evidence="8 11" id="KW-0472">Membrane</keyword>
<keyword evidence="7 11" id="KW-1133">Transmembrane helix</keyword>
<comment type="subcellular location">
    <subcellularLocation>
        <location evidence="1">Cell inner membrane</location>
        <topology evidence="1">Single-pass membrane protein</topology>
    </subcellularLocation>
</comment>
<dbReference type="InterPro" id="IPR012902">
    <property type="entry name" value="N_methyl_site"/>
</dbReference>
<keyword evidence="5" id="KW-0997">Cell inner membrane</keyword>
<comment type="similarity">
    <text evidence="9">Belongs to the GSP H family.</text>
</comment>
<evidence type="ECO:0000256" key="2">
    <source>
        <dbReference type="ARBA" id="ARBA00021549"/>
    </source>
</evidence>
<feature type="domain" description="General secretion pathway GspH" evidence="12">
    <location>
        <begin position="46"/>
        <end position="142"/>
    </location>
</feature>
<dbReference type="Proteomes" id="UP000002216">
    <property type="component" value="Chromosome"/>
</dbReference>
<dbReference type="RefSeq" id="WP_015775589.1">
    <property type="nucleotide sequence ID" value="NC_013173.1"/>
</dbReference>
<dbReference type="eggNOG" id="COG4970">
    <property type="taxonomic scope" value="Bacteria"/>
</dbReference>
<dbReference type="GO" id="GO:0005886">
    <property type="term" value="C:plasma membrane"/>
    <property type="evidence" value="ECO:0007669"/>
    <property type="project" value="UniProtKB-SubCell"/>
</dbReference>
<gene>
    <name evidence="13" type="ordered locus">Dbac_3430</name>
</gene>
<keyword evidence="6 11" id="KW-0812">Transmembrane</keyword>
<evidence type="ECO:0000259" key="12">
    <source>
        <dbReference type="Pfam" id="PF12019"/>
    </source>
</evidence>
<dbReference type="Pfam" id="PF07963">
    <property type="entry name" value="N_methyl"/>
    <property type="match status" value="1"/>
</dbReference>
<dbReference type="STRING" id="525897.Dbac_3430"/>
<dbReference type="Pfam" id="PF12019">
    <property type="entry name" value="GspH"/>
    <property type="match status" value="1"/>
</dbReference>
<accession>C7LQJ6</accession>
<dbReference type="AlphaFoldDB" id="C7LQJ6"/>